<comment type="subcellular location">
    <subcellularLocation>
        <location evidence="1">Membrane</location>
        <topology evidence="1">Multi-pass membrane protein</topology>
    </subcellularLocation>
</comment>
<dbReference type="Proteomes" id="UP001353858">
    <property type="component" value="Unassembled WGS sequence"/>
</dbReference>
<feature type="compositionally biased region" description="Basic and acidic residues" evidence="7">
    <location>
        <begin position="80"/>
        <end position="89"/>
    </location>
</feature>
<sequence>MELENKLEQNNIDEQVILEEIIVPEHCLTLEKINKQITKKDETKTKHKTKQSKCDDDDDDALYADDDSQHKQDDDECDDDVKKSSKHDEYDQEDDDVVELEAVCDTADAKTVRPSNSFAASKNVAQGMMDIALITANANQLRYILAYTKGTSTERPNISLTRRNPFFKRANKIRH</sequence>
<evidence type="ECO:0000256" key="5">
    <source>
        <dbReference type="ARBA" id="ARBA00022989"/>
    </source>
</evidence>
<keyword evidence="4" id="KW-0130">Cell adhesion</keyword>
<reference evidence="9" key="1">
    <citation type="submission" date="2023-01" db="EMBL/GenBank/DDBJ databases">
        <title>Key to firefly adult light organ development and bioluminescence: homeobox transcription factors regulate luciferase expression and transportation to peroxisome.</title>
        <authorList>
            <person name="Fu X."/>
        </authorList>
    </citation>
    <scope>NUCLEOTIDE SEQUENCE [LARGE SCALE GENOMIC DNA]</scope>
</reference>
<evidence type="ECO:0000256" key="6">
    <source>
        <dbReference type="ARBA" id="ARBA00023136"/>
    </source>
</evidence>
<keyword evidence="5" id="KW-1133">Transmembrane helix</keyword>
<gene>
    <name evidence="8" type="ORF">RN001_015244</name>
</gene>
<dbReference type="InterPro" id="IPR007007">
    <property type="entry name" value="Ninjurin"/>
</dbReference>
<dbReference type="AlphaFoldDB" id="A0AAN7PZ65"/>
<dbReference type="GO" id="GO:0016020">
    <property type="term" value="C:membrane"/>
    <property type="evidence" value="ECO:0007669"/>
    <property type="project" value="UniProtKB-SubCell"/>
</dbReference>
<accession>A0AAN7PZ65</accession>
<dbReference type="PANTHER" id="PTHR12316:SF1">
    <property type="entry name" value="NINJURIN-B"/>
    <property type="match status" value="1"/>
</dbReference>
<evidence type="ECO:0000313" key="9">
    <source>
        <dbReference type="Proteomes" id="UP001353858"/>
    </source>
</evidence>
<keyword evidence="9" id="KW-1185">Reference proteome</keyword>
<dbReference type="PANTHER" id="PTHR12316">
    <property type="entry name" value="NINJURIN-RELATED"/>
    <property type="match status" value="1"/>
</dbReference>
<feature type="region of interest" description="Disordered" evidence="7">
    <location>
        <begin position="38"/>
        <end position="95"/>
    </location>
</feature>
<comment type="similarity">
    <text evidence="2">Belongs to the ninjurin family.</text>
</comment>
<proteinExistence type="inferred from homology"/>
<organism evidence="8 9">
    <name type="scientific">Aquatica leii</name>
    <dbReference type="NCBI Taxonomy" id="1421715"/>
    <lineage>
        <taxon>Eukaryota</taxon>
        <taxon>Metazoa</taxon>
        <taxon>Ecdysozoa</taxon>
        <taxon>Arthropoda</taxon>
        <taxon>Hexapoda</taxon>
        <taxon>Insecta</taxon>
        <taxon>Pterygota</taxon>
        <taxon>Neoptera</taxon>
        <taxon>Endopterygota</taxon>
        <taxon>Coleoptera</taxon>
        <taxon>Polyphaga</taxon>
        <taxon>Elateriformia</taxon>
        <taxon>Elateroidea</taxon>
        <taxon>Lampyridae</taxon>
        <taxon>Luciolinae</taxon>
        <taxon>Aquatica</taxon>
    </lineage>
</organism>
<dbReference type="Pfam" id="PF04923">
    <property type="entry name" value="Ninjurin"/>
    <property type="match status" value="1"/>
</dbReference>
<protein>
    <submittedName>
        <fullName evidence="8">Uncharacterized protein</fullName>
    </submittedName>
</protein>
<name>A0AAN7PZ65_9COLE</name>
<dbReference type="GO" id="GO:0007155">
    <property type="term" value="P:cell adhesion"/>
    <property type="evidence" value="ECO:0007669"/>
    <property type="project" value="UniProtKB-KW"/>
</dbReference>
<feature type="compositionally biased region" description="Acidic residues" evidence="7">
    <location>
        <begin position="55"/>
        <end position="66"/>
    </location>
</feature>
<evidence type="ECO:0000256" key="3">
    <source>
        <dbReference type="ARBA" id="ARBA00022692"/>
    </source>
</evidence>
<evidence type="ECO:0000256" key="7">
    <source>
        <dbReference type="SAM" id="MobiDB-lite"/>
    </source>
</evidence>
<evidence type="ECO:0000256" key="4">
    <source>
        <dbReference type="ARBA" id="ARBA00022889"/>
    </source>
</evidence>
<evidence type="ECO:0000256" key="2">
    <source>
        <dbReference type="ARBA" id="ARBA00008141"/>
    </source>
</evidence>
<dbReference type="GO" id="GO:0042246">
    <property type="term" value="P:tissue regeneration"/>
    <property type="evidence" value="ECO:0007669"/>
    <property type="project" value="InterPro"/>
</dbReference>
<keyword evidence="6" id="KW-0472">Membrane</keyword>
<evidence type="ECO:0000256" key="1">
    <source>
        <dbReference type="ARBA" id="ARBA00004141"/>
    </source>
</evidence>
<evidence type="ECO:0000313" key="8">
    <source>
        <dbReference type="EMBL" id="KAK4873215.1"/>
    </source>
</evidence>
<dbReference type="EMBL" id="JARPUR010000007">
    <property type="protein sequence ID" value="KAK4873215.1"/>
    <property type="molecule type" value="Genomic_DNA"/>
</dbReference>
<comment type="caution">
    <text evidence="8">The sequence shown here is derived from an EMBL/GenBank/DDBJ whole genome shotgun (WGS) entry which is preliminary data.</text>
</comment>
<keyword evidence="3" id="KW-0812">Transmembrane</keyword>